<proteinExistence type="predicted"/>
<reference evidence="1 2" key="1">
    <citation type="submission" date="2021-04" db="EMBL/GenBank/DDBJ databases">
        <authorList>
            <person name="Pira H."/>
            <person name="Risdian C."/>
            <person name="Wink J."/>
        </authorList>
    </citation>
    <scope>NUCLEOTIDE SEQUENCE [LARGE SCALE GENOMIC DNA]</scope>
    <source>
        <strain evidence="1 2">WH53</strain>
    </source>
</reference>
<sequence length="164" mass="16575">NTFAYVKSNPLTRVDPLGLFCGNACDDLEFDNSPSTENITLPDGSVCDMLGSCFSQTQIEKFQAEECGESYYCTTVTRYISGAADAATIYAGLSVPSTGGASTPVAATVGLVATVVSAGNGLITVMFCGPSPSSVTTAVGAFVNTGKTAAAIGAVDLLLNASGM</sequence>
<evidence type="ECO:0008006" key="3">
    <source>
        <dbReference type="Google" id="ProtNLM"/>
    </source>
</evidence>
<dbReference type="Proteomes" id="UP000690515">
    <property type="component" value="Unassembled WGS sequence"/>
</dbReference>
<evidence type="ECO:0000313" key="2">
    <source>
        <dbReference type="Proteomes" id="UP000690515"/>
    </source>
</evidence>
<organism evidence="1 2">
    <name type="scientific">Zooshikella harenae</name>
    <dbReference type="NCBI Taxonomy" id="2827238"/>
    <lineage>
        <taxon>Bacteria</taxon>
        <taxon>Pseudomonadati</taxon>
        <taxon>Pseudomonadota</taxon>
        <taxon>Gammaproteobacteria</taxon>
        <taxon>Oceanospirillales</taxon>
        <taxon>Zooshikellaceae</taxon>
        <taxon>Zooshikella</taxon>
    </lineage>
</organism>
<comment type="caution">
    <text evidence="1">The sequence shown here is derived from an EMBL/GenBank/DDBJ whole genome shotgun (WGS) entry which is preliminary data.</text>
</comment>
<feature type="non-terminal residue" evidence="1">
    <location>
        <position position="1"/>
    </location>
</feature>
<accession>A0ABS5ZJ71</accession>
<evidence type="ECO:0000313" key="1">
    <source>
        <dbReference type="EMBL" id="MBU2713938.1"/>
    </source>
</evidence>
<protein>
    <recommendedName>
        <fullName evidence="3">Type IV secretion protein Rhs</fullName>
    </recommendedName>
</protein>
<name>A0ABS5ZJ71_9GAMM</name>
<dbReference type="EMBL" id="JAGSOY010000122">
    <property type="protein sequence ID" value="MBU2713938.1"/>
    <property type="molecule type" value="Genomic_DNA"/>
</dbReference>
<gene>
    <name evidence="1" type="ORF">KCG35_23060</name>
</gene>
<dbReference type="RefSeq" id="WP_215822214.1">
    <property type="nucleotide sequence ID" value="NZ_JAGSOY010000122.1"/>
</dbReference>
<keyword evidence="2" id="KW-1185">Reference proteome</keyword>